<dbReference type="Proteomes" id="UP000639338">
    <property type="component" value="Unassembled WGS sequence"/>
</dbReference>
<feature type="domain" description="Peptidase S1" evidence="2">
    <location>
        <begin position="19"/>
        <end position="270"/>
    </location>
</feature>
<sequence>MTKLLSFFLIFIFTIILTCVSGENDDSSDKSYFPQNRKQKVFLKKNDNVICGGVLLSSSLVLTTVSCMGGEALTQGVAKDYPNNSTHHYNTHQSNMITVSWNSKIYDVKWIESHSFVRRVGSGIRNPVDGLAILKLEKEITLKTVNKQKDSQQVFPYFAHISHDSILNEEFIQLMDSSSYVLNGEIIAFKINHGEICKGATDDHDHDRLCGIYMGEKNKECRIYPGDPVFNARYELIGITESFYNCKYEAVPFTFINLSPHLFWIHEYFSE</sequence>
<dbReference type="InterPro" id="IPR043504">
    <property type="entry name" value="Peptidase_S1_PA_chymotrypsin"/>
</dbReference>
<feature type="signal peptide" evidence="1">
    <location>
        <begin position="1"/>
        <end position="22"/>
    </location>
</feature>
<dbReference type="InterPro" id="IPR001254">
    <property type="entry name" value="Trypsin_dom"/>
</dbReference>
<organism evidence="3 4">
    <name type="scientific">Aphidius gifuensis</name>
    <name type="common">Parasitoid wasp</name>
    <dbReference type="NCBI Taxonomy" id="684658"/>
    <lineage>
        <taxon>Eukaryota</taxon>
        <taxon>Metazoa</taxon>
        <taxon>Ecdysozoa</taxon>
        <taxon>Arthropoda</taxon>
        <taxon>Hexapoda</taxon>
        <taxon>Insecta</taxon>
        <taxon>Pterygota</taxon>
        <taxon>Neoptera</taxon>
        <taxon>Endopterygota</taxon>
        <taxon>Hymenoptera</taxon>
        <taxon>Apocrita</taxon>
        <taxon>Ichneumonoidea</taxon>
        <taxon>Braconidae</taxon>
        <taxon>Aphidiinae</taxon>
        <taxon>Aphidius</taxon>
    </lineage>
</organism>
<dbReference type="GO" id="GO:0006508">
    <property type="term" value="P:proteolysis"/>
    <property type="evidence" value="ECO:0007669"/>
    <property type="project" value="InterPro"/>
</dbReference>
<dbReference type="GO" id="GO:0004252">
    <property type="term" value="F:serine-type endopeptidase activity"/>
    <property type="evidence" value="ECO:0007669"/>
    <property type="project" value="InterPro"/>
</dbReference>
<dbReference type="InterPro" id="IPR009003">
    <property type="entry name" value="Peptidase_S1_PA"/>
</dbReference>
<evidence type="ECO:0000256" key="1">
    <source>
        <dbReference type="SAM" id="SignalP"/>
    </source>
</evidence>
<proteinExistence type="predicted"/>
<evidence type="ECO:0000313" key="4">
    <source>
        <dbReference type="Proteomes" id="UP000639338"/>
    </source>
</evidence>
<protein>
    <recommendedName>
        <fullName evidence="2">Peptidase S1 domain-containing protein</fullName>
    </recommendedName>
</protein>
<dbReference type="Gene3D" id="2.40.10.10">
    <property type="entry name" value="Trypsin-like serine proteases"/>
    <property type="match status" value="1"/>
</dbReference>
<gene>
    <name evidence="3" type="ORF">HCN44_009352</name>
</gene>
<dbReference type="EMBL" id="JACMRX010000001">
    <property type="protein sequence ID" value="KAF7997954.1"/>
    <property type="molecule type" value="Genomic_DNA"/>
</dbReference>
<keyword evidence="4" id="KW-1185">Reference proteome</keyword>
<accession>A0A835CW42</accession>
<dbReference type="AlphaFoldDB" id="A0A835CW42"/>
<comment type="caution">
    <text evidence="3">The sequence shown here is derived from an EMBL/GenBank/DDBJ whole genome shotgun (WGS) entry which is preliminary data.</text>
</comment>
<dbReference type="PROSITE" id="PS50240">
    <property type="entry name" value="TRYPSIN_DOM"/>
    <property type="match status" value="1"/>
</dbReference>
<reference evidence="3 4" key="1">
    <citation type="submission" date="2020-08" db="EMBL/GenBank/DDBJ databases">
        <title>Aphidius gifuensis genome sequencing and assembly.</title>
        <authorList>
            <person name="Du Z."/>
        </authorList>
    </citation>
    <scope>NUCLEOTIDE SEQUENCE [LARGE SCALE GENOMIC DNA]</scope>
    <source>
        <strain evidence="3">YNYX2018</strain>
        <tissue evidence="3">Adults</tissue>
    </source>
</reference>
<evidence type="ECO:0000313" key="3">
    <source>
        <dbReference type="EMBL" id="KAF7997954.1"/>
    </source>
</evidence>
<evidence type="ECO:0000259" key="2">
    <source>
        <dbReference type="PROSITE" id="PS50240"/>
    </source>
</evidence>
<name>A0A835CW42_APHGI</name>
<dbReference type="SUPFAM" id="SSF50494">
    <property type="entry name" value="Trypsin-like serine proteases"/>
    <property type="match status" value="1"/>
</dbReference>
<feature type="chain" id="PRO_5032677731" description="Peptidase S1 domain-containing protein" evidence="1">
    <location>
        <begin position="23"/>
        <end position="271"/>
    </location>
</feature>
<keyword evidence="1" id="KW-0732">Signal</keyword>